<gene>
    <name evidence="3" type="ORF">XNOV1_A001260</name>
</gene>
<dbReference type="InterPro" id="IPR007110">
    <property type="entry name" value="Ig-like_dom"/>
</dbReference>
<organism evidence="3 4">
    <name type="scientific">Xyrichtys novacula</name>
    <name type="common">Pearly razorfish</name>
    <name type="synonym">Hemipteronotus novacula</name>
    <dbReference type="NCBI Taxonomy" id="13765"/>
    <lineage>
        <taxon>Eukaryota</taxon>
        <taxon>Metazoa</taxon>
        <taxon>Chordata</taxon>
        <taxon>Craniata</taxon>
        <taxon>Vertebrata</taxon>
        <taxon>Euteleostomi</taxon>
        <taxon>Actinopterygii</taxon>
        <taxon>Neopterygii</taxon>
        <taxon>Teleostei</taxon>
        <taxon>Neoteleostei</taxon>
        <taxon>Acanthomorphata</taxon>
        <taxon>Eupercaria</taxon>
        <taxon>Labriformes</taxon>
        <taxon>Labridae</taxon>
        <taxon>Xyrichtys</taxon>
    </lineage>
</organism>
<dbReference type="InterPro" id="IPR011161">
    <property type="entry name" value="MHC_I-like_Ag-recog"/>
</dbReference>
<dbReference type="PANTHER" id="PTHR16675">
    <property type="entry name" value="MHC CLASS I-RELATED"/>
    <property type="match status" value="1"/>
</dbReference>
<reference evidence="3" key="1">
    <citation type="submission" date="2023-08" db="EMBL/GenBank/DDBJ databases">
        <authorList>
            <person name="Alioto T."/>
            <person name="Alioto T."/>
            <person name="Gomez Garrido J."/>
        </authorList>
    </citation>
    <scope>NUCLEOTIDE SEQUENCE</scope>
</reference>
<dbReference type="GO" id="GO:0005615">
    <property type="term" value="C:extracellular space"/>
    <property type="evidence" value="ECO:0007669"/>
    <property type="project" value="TreeGrafter"/>
</dbReference>
<dbReference type="InterPro" id="IPR011162">
    <property type="entry name" value="MHC_I/II-like_Ag-recog"/>
</dbReference>
<dbReference type="InterPro" id="IPR037055">
    <property type="entry name" value="MHC_I-like_Ag-recog_sf"/>
</dbReference>
<evidence type="ECO:0000256" key="1">
    <source>
        <dbReference type="ARBA" id="ARBA00023180"/>
    </source>
</evidence>
<dbReference type="InterPro" id="IPR003597">
    <property type="entry name" value="Ig_C1-set"/>
</dbReference>
<dbReference type="Pfam" id="PF00129">
    <property type="entry name" value="MHC_I"/>
    <property type="match status" value="1"/>
</dbReference>
<keyword evidence="4" id="KW-1185">Reference proteome</keyword>
<proteinExistence type="predicted"/>
<dbReference type="SUPFAM" id="SSF48726">
    <property type="entry name" value="Immunoglobulin"/>
    <property type="match status" value="1"/>
</dbReference>
<accession>A0AAV1HAD5</accession>
<dbReference type="InterPro" id="IPR013783">
    <property type="entry name" value="Ig-like_fold"/>
</dbReference>
<evidence type="ECO:0000313" key="3">
    <source>
        <dbReference type="EMBL" id="CAJ1082813.1"/>
    </source>
</evidence>
<dbReference type="PANTHER" id="PTHR16675:SF237">
    <property type="entry name" value="MHC CLASS I ANTIGEN TRANSCRIPT VARIANT 1-RELATED"/>
    <property type="match status" value="1"/>
</dbReference>
<evidence type="ECO:0000259" key="2">
    <source>
        <dbReference type="PROSITE" id="PS50835"/>
    </source>
</evidence>
<dbReference type="SMART" id="SM00407">
    <property type="entry name" value="IGc1"/>
    <property type="match status" value="1"/>
</dbReference>
<dbReference type="GO" id="GO:0006955">
    <property type="term" value="P:immune response"/>
    <property type="evidence" value="ECO:0007669"/>
    <property type="project" value="TreeGrafter"/>
</dbReference>
<dbReference type="FunFam" id="2.60.40.10:FF:000943">
    <property type="entry name" value="Classical MHC class I molecule, alpha-chain"/>
    <property type="match status" value="1"/>
</dbReference>
<dbReference type="AlphaFoldDB" id="A0AAV1HAD5"/>
<protein>
    <submittedName>
        <fullName evidence="3">Major histocompatibility complex class I-related gene protein-like isoform X2</fullName>
    </submittedName>
</protein>
<dbReference type="InterPro" id="IPR050208">
    <property type="entry name" value="MHC_class-I_related"/>
</dbReference>
<sequence length="256" mass="29931">MKTAKPTQDWARELIKNDPQHLEWYTIECFGIQHHLHVKTDELERQFNQSTGVHILQRINGCEWDDETGETFGFIKYGFDREDLLDLDLQTMTWIAPAYKAFVVKLNWVTEKARLRAYNHFHNYMCPQLLKKYVHFGGSLIRRTELPSVSLLQKSPSSPVICHATGFYPDRVMMFWTRDGEELFEETDYREILPNPDGTFQMSVELSISLVKTEDWGRYECVFQLSGVKEDIVTKLDKAAIRSNKGTRTRSKNIIS</sequence>
<name>A0AAV1HAD5_XYRNO</name>
<dbReference type="PROSITE" id="PS50835">
    <property type="entry name" value="IG_LIKE"/>
    <property type="match status" value="1"/>
</dbReference>
<dbReference type="GO" id="GO:0009897">
    <property type="term" value="C:external side of plasma membrane"/>
    <property type="evidence" value="ECO:0007669"/>
    <property type="project" value="TreeGrafter"/>
</dbReference>
<dbReference type="Pfam" id="PF07654">
    <property type="entry name" value="C1-set"/>
    <property type="match status" value="1"/>
</dbReference>
<keyword evidence="1" id="KW-0325">Glycoprotein</keyword>
<feature type="domain" description="Ig-like" evidence="2">
    <location>
        <begin position="147"/>
        <end position="234"/>
    </location>
</feature>
<dbReference type="EMBL" id="OY660884">
    <property type="protein sequence ID" value="CAJ1082813.1"/>
    <property type="molecule type" value="Genomic_DNA"/>
</dbReference>
<evidence type="ECO:0000313" key="4">
    <source>
        <dbReference type="Proteomes" id="UP001178508"/>
    </source>
</evidence>
<dbReference type="SUPFAM" id="SSF54452">
    <property type="entry name" value="MHC antigen-recognition domain"/>
    <property type="match status" value="1"/>
</dbReference>
<dbReference type="Proteomes" id="UP001178508">
    <property type="component" value="Chromosome 21"/>
</dbReference>
<dbReference type="InterPro" id="IPR036179">
    <property type="entry name" value="Ig-like_dom_sf"/>
</dbReference>
<dbReference type="Gene3D" id="3.30.500.10">
    <property type="entry name" value="MHC class I-like antigen recognition-like"/>
    <property type="match status" value="1"/>
</dbReference>
<dbReference type="Gene3D" id="2.60.40.10">
    <property type="entry name" value="Immunoglobulins"/>
    <property type="match status" value="1"/>
</dbReference>